<dbReference type="InterPro" id="IPR034595">
    <property type="entry name" value="NDUFAF8"/>
</dbReference>
<dbReference type="AlphaFoldDB" id="A0A9C6DSF2"/>
<dbReference type="KEGG" id="gfs:119635769"/>
<gene>
    <name evidence="2" type="primary">LOC119635769</name>
</gene>
<accession>A0A9C6DSF2</accession>
<keyword evidence="1" id="KW-1185">Reference proteome</keyword>
<reference evidence="2" key="1">
    <citation type="submission" date="2025-08" db="UniProtKB">
        <authorList>
            <consortium name="RefSeq"/>
        </authorList>
    </citation>
    <scope>IDENTIFICATION</scope>
    <source>
        <tissue evidence="2">Whole body pupa</tissue>
    </source>
</reference>
<name>A0A9C6DSF2_9MUSC</name>
<dbReference type="Proteomes" id="UP000092443">
    <property type="component" value="Unplaced"/>
</dbReference>
<evidence type="ECO:0000313" key="1">
    <source>
        <dbReference type="Proteomes" id="UP000092443"/>
    </source>
</evidence>
<dbReference type="PANTHER" id="PTHR34561:SF1">
    <property type="entry name" value="NADH DEHYDROGENASE [UBIQUINONE] 1 ALPHA SUBCOMPLEX ASSEMBLY FACTOR 8"/>
    <property type="match status" value="1"/>
</dbReference>
<dbReference type="GO" id="GO:0032981">
    <property type="term" value="P:mitochondrial respiratory chain complex I assembly"/>
    <property type="evidence" value="ECO:0007669"/>
    <property type="project" value="InterPro"/>
</dbReference>
<organism evidence="1 2">
    <name type="scientific">Glossina fuscipes</name>
    <dbReference type="NCBI Taxonomy" id="7396"/>
    <lineage>
        <taxon>Eukaryota</taxon>
        <taxon>Metazoa</taxon>
        <taxon>Ecdysozoa</taxon>
        <taxon>Arthropoda</taxon>
        <taxon>Hexapoda</taxon>
        <taxon>Insecta</taxon>
        <taxon>Pterygota</taxon>
        <taxon>Neoptera</taxon>
        <taxon>Endopterygota</taxon>
        <taxon>Diptera</taxon>
        <taxon>Brachycera</taxon>
        <taxon>Muscomorpha</taxon>
        <taxon>Hippoboscoidea</taxon>
        <taxon>Glossinidae</taxon>
        <taxon>Glossina</taxon>
    </lineage>
</organism>
<dbReference type="GO" id="GO:0005739">
    <property type="term" value="C:mitochondrion"/>
    <property type="evidence" value="ECO:0007669"/>
    <property type="project" value="InterPro"/>
</dbReference>
<evidence type="ECO:0000313" key="2">
    <source>
        <dbReference type="RefSeq" id="XP_037886699.1"/>
    </source>
</evidence>
<protein>
    <submittedName>
        <fullName evidence="2">Uncharacterized protein LOC119635769</fullName>
    </submittedName>
</protein>
<sequence length="65" mass="7571">MESVRKANQRLRNYPILLSKCAHSATVYAACVTRDLNIEYRTCDKEFKLFKDCLQKAAKDMKTKL</sequence>
<dbReference type="PANTHER" id="PTHR34561">
    <property type="entry name" value="NADH DEHYDROGENASE [UBIQUINONE] 1 ALPHA SUBCOMPLEX ASSEMBLY FACTOR 8"/>
    <property type="match status" value="1"/>
</dbReference>
<dbReference type="RefSeq" id="XP_037886699.1">
    <property type="nucleotide sequence ID" value="XM_038030771.1"/>
</dbReference>
<proteinExistence type="predicted"/>
<dbReference type="GeneID" id="119635769"/>